<dbReference type="InterPro" id="IPR000835">
    <property type="entry name" value="HTH_MarR-typ"/>
</dbReference>
<keyword evidence="3" id="KW-0804">Transcription</keyword>
<evidence type="ECO:0000256" key="3">
    <source>
        <dbReference type="ARBA" id="ARBA00023163"/>
    </source>
</evidence>
<accession>A0ABT2K144</accession>
<dbReference type="Pfam" id="PF12802">
    <property type="entry name" value="MarR_2"/>
    <property type="match status" value="1"/>
</dbReference>
<evidence type="ECO:0000256" key="2">
    <source>
        <dbReference type="ARBA" id="ARBA00023125"/>
    </source>
</evidence>
<dbReference type="RefSeq" id="WP_260220534.1">
    <property type="nucleotide sequence ID" value="NZ_JAJAGO010000012.1"/>
</dbReference>
<protein>
    <submittedName>
        <fullName evidence="5">MarR family transcriptional regulator</fullName>
    </submittedName>
</protein>
<evidence type="ECO:0000313" key="5">
    <source>
        <dbReference type="EMBL" id="MCT2593184.1"/>
    </source>
</evidence>
<evidence type="ECO:0000313" key="6">
    <source>
        <dbReference type="Proteomes" id="UP001156389"/>
    </source>
</evidence>
<sequence length="168" mass="18639">MGDAVDVIISQWAEERPELEDDLWPVQVVGRLQRLGRYLEREIKAFAASHGLEMGELDVLTTLQRSGPPYELTAGQLVKASMVTSGAITNRIDRMEAKGLVERVRDEGDRRTVRMRLTERGSEITLAFMSEHLANEARILGGLSRAECAQLGDGLRKLLESLGDTSMS</sequence>
<evidence type="ECO:0000259" key="4">
    <source>
        <dbReference type="PROSITE" id="PS50995"/>
    </source>
</evidence>
<comment type="caution">
    <text evidence="5">The sequence shown here is derived from an EMBL/GenBank/DDBJ whole genome shotgun (WGS) entry which is preliminary data.</text>
</comment>
<dbReference type="PROSITE" id="PS01117">
    <property type="entry name" value="HTH_MARR_1"/>
    <property type="match status" value="1"/>
</dbReference>
<keyword evidence="6" id="KW-1185">Reference proteome</keyword>
<feature type="domain" description="HTH marR-type" evidence="4">
    <location>
        <begin position="25"/>
        <end position="160"/>
    </location>
</feature>
<name>A0ABT2K144_9ACTN</name>
<dbReference type="Proteomes" id="UP001156389">
    <property type="component" value="Unassembled WGS sequence"/>
</dbReference>
<dbReference type="InterPro" id="IPR036388">
    <property type="entry name" value="WH-like_DNA-bd_sf"/>
</dbReference>
<dbReference type="SUPFAM" id="SSF46785">
    <property type="entry name" value="Winged helix' DNA-binding domain"/>
    <property type="match status" value="1"/>
</dbReference>
<keyword evidence="2" id="KW-0238">DNA-binding</keyword>
<proteinExistence type="predicted"/>
<organism evidence="5 6">
    <name type="scientific">Streptomyces gossypii</name>
    <dbReference type="NCBI Taxonomy" id="2883101"/>
    <lineage>
        <taxon>Bacteria</taxon>
        <taxon>Bacillati</taxon>
        <taxon>Actinomycetota</taxon>
        <taxon>Actinomycetes</taxon>
        <taxon>Kitasatosporales</taxon>
        <taxon>Streptomycetaceae</taxon>
        <taxon>Streptomyces</taxon>
    </lineage>
</organism>
<keyword evidence="1" id="KW-0805">Transcription regulation</keyword>
<dbReference type="Gene3D" id="1.10.10.10">
    <property type="entry name" value="Winged helix-like DNA-binding domain superfamily/Winged helix DNA-binding domain"/>
    <property type="match status" value="1"/>
</dbReference>
<dbReference type="PRINTS" id="PR00598">
    <property type="entry name" value="HTHMARR"/>
</dbReference>
<gene>
    <name evidence="5" type="ORF">LHJ74_25310</name>
</gene>
<dbReference type="InterPro" id="IPR023187">
    <property type="entry name" value="Tscrpt_reg_MarR-type_CS"/>
</dbReference>
<dbReference type="SMART" id="SM00347">
    <property type="entry name" value="HTH_MARR"/>
    <property type="match status" value="1"/>
</dbReference>
<dbReference type="InterPro" id="IPR036390">
    <property type="entry name" value="WH_DNA-bd_sf"/>
</dbReference>
<dbReference type="EMBL" id="JAJAGO010000012">
    <property type="protein sequence ID" value="MCT2593184.1"/>
    <property type="molecule type" value="Genomic_DNA"/>
</dbReference>
<dbReference type="PANTHER" id="PTHR42756">
    <property type="entry name" value="TRANSCRIPTIONAL REGULATOR, MARR"/>
    <property type="match status" value="1"/>
</dbReference>
<reference evidence="5 6" key="1">
    <citation type="submission" date="2021-10" db="EMBL/GenBank/DDBJ databases">
        <title>Streptomyces gossypii sp. nov., isolated from soil collected from cotton field.</title>
        <authorList>
            <person name="Ge X."/>
            <person name="Chen X."/>
            <person name="Liu W."/>
        </authorList>
    </citation>
    <scope>NUCLEOTIDE SEQUENCE [LARGE SCALE GENOMIC DNA]</scope>
    <source>
        <strain evidence="5 6">N2-109</strain>
    </source>
</reference>
<dbReference type="PANTHER" id="PTHR42756:SF1">
    <property type="entry name" value="TRANSCRIPTIONAL REPRESSOR OF EMRAB OPERON"/>
    <property type="match status" value="1"/>
</dbReference>
<evidence type="ECO:0000256" key="1">
    <source>
        <dbReference type="ARBA" id="ARBA00023015"/>
    </source>
</evidence>
<dbReference type="PROSITE" id="PS50995">
    <property type="entry name" value="HTH_MARR_2"/>
    <property type="match status" value="1"/>
</dbReference>